<dbReference type="Pfam" id="PF01230">
    <property type="entry name" value="HIT"/>
    <property type="match status" value="1"/>
</dbReference>
<comment type="caution">
    <text evidence="3">The sequence shown here is derived from an EMBL/GenBank/DDBJ whole genome shotgun (WGS) entry which is preliminary data.</text>
</comment>
<evidence type="ECO:0000313" key="3">
    <source>
        <dbReference type="EMBL" id="MEA0970745.1"/>
    </source>
</evidence>
<proteinExistence type="predicted"/>
<organism evidence="3 4">
    <name type="scientific">Candidatus Megaera venefica</name>
    <dbReference type="NCBI Taxonomy" id="2055910"/>
    <lineage>
        <taxon>Bacteria</taxon>
        <taxon>Pseudomonadati</taxon>
        <taxon>Pseudomonadota</taxon>
        <taxon>Alphaproteobacteria</taxon>
        <taxon>Rickettsiales</taxon>
        <taxon>Rickettsiaceae</taxon>
        <taxon>Candidatus Megaera</taxon>
    </lineage>
</organism>
<dbReference type="PIRSF" id="PIRSF000714">
    <property type="entry name" value="HIT"/>
    <property type="match status" value="1"/>
</dbReference>
<sequence>MTFKLSSILEQDSILVTKLELCQLRLMNNSDFPWVILVPELINIVEITDLKPSEFDKLNSEILQVAKVIKSVFTPDKLNIATLGNVVPQMHIHIVARFKNDRLFPKPVWGHEFKRYSLEKSKEIIHSIKIAINNINT</sequence>
<evidence type="ECO:0000313" key="4">
    <source>
        <dbReference type="Proteomes" id="UP001291687"/>
    </source>
</evidence>
<reference evidence="3 4" key="1">
    <citation type="submission" date="2023-03" db="EMBL/GenBank/DDBJ databases">
        <title>Host association and intracellularity evolved multiple times independently in the Rickettsiales.</title>
        <authorList>
            <person name="Castelli M."/>
            <person name="Nardi T."/>
            <person name="Gammuto L."/>
            <person name="Bellinzona G."/>
            <person name="Sabaneyeva E."/>
            <person name="Potekhin A."/>
            <person name="Serra V."/>
            <person name="Petroni G."/>
            <person name="Sassera D."/>
        </authorList>
    </citation>
    <scope>NUCLEOTIDE SEQUENCE [LARGE SCALE GENOMIC DNA]</scope>
    <source>
        <strain evidence="3 4">Sr 2-6</strain>
    </source>
</reference>
<dbReference type="Proteomes" id="UP001291687">
    <property type="component" value="Unassembled WGS sequence"/>
</dbReference>
<dbReference type="InterPro" id="IPR011146">
    <property type="entry name" value="HIT-like"/>
</dbReference>
<dbReference type="EMBL" id="JARJFB010000042">
    <property type="protein sequence ID" value="MEA0970745.1"/>
    <property type="molecule type" value="Genomic_DNA"/>
</dbReference>
<dbReference type="PROSITE" id="PS51084">
    <property type="entry name" value="HIT_2"/>
    <property type="match status" value="1"/>
</dbReference>
<dbReference type="RefSeq" id="WP_322776644.1">
    <property type="nucleotide sequence ID" value="NZ_JARJFB010000042.1"/>
</dbReference>
<evidence type="ECO:0000259" key="2">
    <source>
        <dbReference type="PROSITE" id="PS51084"/>
    </source>
</evidence>
<accession>A0ABU5NC53</accession>
<feature type="domain" description="HIT" evidence="2">
    <location>
        <begin position="35"/>
        <end position="104"/>
    </location>
</feature>
<keyword evidence="4" id="KW-1185">Reference proteome</keyword>
<dbReference type="InterPro" id="IPR036265">
    <property type="entry name" value="HIT-like_sf"/>
</dbReference>
<dbReference type="InterPro" id="IPR026026">
    <property type="entry name" value="HIT_Hint"/>
</dbReference>
<evidence type="ECO:0000256" key="1">
    <source>
        <dbReference type="PROSITE-ProRule" id="PRU00464"/>
    </source>
</evidence>
<comment type="caution">
    <text evidence="1">Lacks conserved residue(s) required for the propagation of feature annotation.</text>
</comment>
<dbReference type="SUPFAM" id="SSF54197">
    <property type="entry name" value="HIT-like"/>
    <property type="match status" value="1"/>
</dbReference>
<gene>
    <name evidence="3" type="ORF">Megvenef_00713</name>
</gene>
<protein>
    <submittedName>
        <fullName evidence="3">HIT domain-containing protein</fullName>
    </submittedName>
</protein>
<dbReference type="Gene3D" id="3.30.428.10">
    <property type="entry name" value="HIT-like"/>
    <property type="match status" value="1"/>
</dbReference>
<name>A0ABU5NC53_9RICK</name>